<feature type="region of interest" description="Disordered" evidence="1">
    <location>
        <begin position="73"/>
        <end position="93"/>
    </location>
</feature>
<dbReference type="Proteomes" id="UP000234639">
    <property type="component" value="Unassembled WGS sequence"/>
</dbReference>
<comment type="caution">
    <text evidence="2">The sequence shown here is derived from an EMBL/GenBank/DDBJ whole genome shotgun (WGS) entry which is preliminary data.</text>
</comment>
<protein>
    <submittedName>
        <fullName evidence="2">Uncharacterized protein</fullName>
    </submittedName>
</protein>
<sequence>MLLDIPNSYRAHNIQQQVIKPILKELPQYFEGLKVKVIKANTQGTPVKAYRFTWKPEQTGEWDPHKYIETKSHKTSKQKYYRNGMPKPDEREYPDEEIESYYYYAVSKNDNDLGTKEIDNSKIKDNFEDDEPIFGGQLEI</sequence>
<evidence type="ECO:0000313" key="2">
    <source>
        <dbReference type="EMBL" id="PKZ28641.1"/>
    </source>
</evidence>
<name>A0A2I1N8F7_9BACT</name>
<proteinExistence type="predicted"/>
<reference evidence="2 3" key="1">
    <citation type="submission" date="2017-12" db="EMBL/GenBank/DDBJ databases">
        <title>Phylogenetic diversity of female urinary microbiome.</title>
        <authorList>
            <person name="Thomas-White K."/>
            <person name="Wolfe A.J."/>
        </authorList>
    </citation>
    <scope>NUCLEOTIDE SEQUENCE [LARGE SCALE GENOMIC DNA]</scope>
    <source>
        <strain evidence="2 3">UMB0112</strain>
    </source>
</reference>
<evidence type="ECO:0000313" key="3">
    <source>
        <dbReference type="Proteomes" id="UP000234639"/>
    </source>
</evidence>
<dbReference type="EMBL" id="PKHU01000012">
    <property type="protein sequence ID" value="PKZ28641.1"/>
    <property type="molecule type" value="Genomic_DNA"/>
</dbReference>
<accession>A0A2I1N8F7</accession>
<gene>
    <name evidence="2" type="ORF">CYJ41_08035</name>
</gene>
<organism evidence="2 3">
    <name type="scientific">Campylobacter ureolyticus</name>
    <dbReference type="NCBI Taxonomy" id="827"/>
    <lineage>
        <taxon>Bacteria</taxon>
        <taxon>Pseudomonadati</taxon>
        <taxon>Campylobacterota</taxon>
        <taxon>Epsilonproteobacteria</taxon>
        <taxon>Campylobacterales</taxon>
        <taxon>Campylobacteraceae</taxon>
        <taxon>Campylobacter</taxon>
    </lineage>
</organism>
<dbReference type="Pfam" id="PF21205">
    <property type="entry name" value="Rep3_C"/>
    <property type="match status" value="1"/>
</dbReference>
<dbReference type="AlphaFoldDB" id="A0A2I1N8F7"/>
<evidence type="ECO:0000256" key="1">
    <source>
        <dbReference type="SAM" id="MobiDB-lite"/>
    </source>
</evidence>